<reference evidence="1" key="1">
    <citation type="journal article" date="2012" name="Appl. Environ. Microbiol.">
        <title>Plasmid localization and organization of melamine degradation genes in Rhodococcus sp. strain Mel.</title>
        <authorList>
            <person name="Dodge A.G."/>
            <person name="Wackett L.P."/>
            <person name="Sadowsky M.J."/>
        </authorList>
    </citation>
    <scope>NUCLEOTIDE SEQUENCE</scope>
    <source>
        <strain evidence="1">Mel</strain>
        <plasmid evidence="1">pMel2</plasmid>
    </source>
</reference>
<protein>
    <submittedName>
        <fullName evidence="1">Uncharacterized protein</fullName>
    </submittedName>
</protein>
<organism evidence="1">
    <name type="scientific">Rhodococcus sp. Mel</name>
    <dbReference type="NCBI Taxonomy" id="1093626"/>
    <lineage>
        <taxon>Bacteria</taxon>
        <taxon>Bacillati</taxon>
        <taxon>Actinomycetota</taxon>
        <taxon>Actinomycetes</taxon>
        <taxon>Mycobacteriales</taxon>
        <taxon>Nocardiaceae</taxon>
        <taxon>Rhodococcus</taxon>
    </lineage>
</organism>
<keyword evidence="1" id="KW-0614">Plasmid</keyword>
<evidence type="ECO:0000313" key="1">
    <source>
        <dbReference type="EMBL" id="AEX65070.1"/>
    </source>
</evidence>
<geneLocation type="plasmid" evidence="1">
    <name>pMel2</name>
</geneLocation>
<proteinExistence type="predicted"/>
<accession>H8ZKU8</accession>
<dbReference type="AlphaFoldDB" id="H8ZKU8"/>
<sequence>MVGAITSQGRGRGHSALHVLSVCLVLRVFTRDASETEFVEQLFDTLSDDVGFVDDPTPFHAEPQACGLHSLVEALGDPVGPSDQRILGGYLVSCCGCHSPTLRRPLRWRLPLLWRSCSG</sequence>
<name>H8ZKU8_9NOCA</name>
<dbReference type="EMBL" id="JN241636">
    <property type="protein sequence ID" value="AEX65070.1"/>
    <property type="molecule type" value="Genomic_DNA"/>
</dbReference>